<protein>
    <submittedName>
        <fullName evidence="2">Uncharacterized protein</fullName>
    </submittedName>
</protein>
<evidence type="ECO:0000313" key="3">
    <source>
        <dbReference type="Proteomes" id="UP001423409"/>
    </source>
</evidence>
<evidence type="ECO:0000256" key="1">
    <source>
        <dbReference type="SAM" id="MobiDB-lite"/>
    </source>
</evidence>
<sequence>MTPDLPITPLNPGPPGRALRLRREPGRRSALVWTVRAGTILTLVDLDGAAAMDGAGVGGITVGGAVVTGPGAPCPRAPQGSGSRVGWPGVVRHEPLAGSSPGLRSAFWADVTADAQAGRPVVVVARTVAPATAEAQRTLVIRGGRVLARASRAELLARLDAQRVTARGTTLRGAQVLAVPGVRSVCPAGRTLHVTADPQVDVAAALRALDPHAQVCARALTLLDVFQGVYGQAAVPVEVYRG</sequence>
<organism evidence="2 3">
    <name type="scientific">Deinococcus caeni</name>
    <dbReference type="NCBI Taxonomy" id="569127"/>
    <lineage>
        <taxon>Bacteria</taxon>
        <taxon>Thermotogati</taxon>
        <taxon>Deinococcota</taxon>
        <taxon>Deinococci</taxon>
        <taxon>Deinococcales</taxon>
        <taxon>Deinococcaceae</taxon>
        <taxon>Deinococcus</taxon>
    </lineage>
</organism>
<dbReference type="EMBL" id="BAABQU010000059">
    <property type="protein sequence ID" value="GAA5441597.1"/>
    <property type="molecule type" value="Genomic_DNA"/>
</dbReference>
<keyword evidence="3" id="KW-1185">Reference proteome</keyword>
<name>A0ABP9UKK7_9DEIO</name>
<feature type="region of interest" description="Disordered" evidence="1">
    <location>
        <begin position="1"/>
        <end position="20"/>
    </location>
</feature>
<accession>A0ABP9UKK7</accession>
<evidence type="ECO:0000313" key="2">
    <source>
        <dbReference type="EMBL" id="GAA5441597.1"/>
    </source>
</evidence>
<reference evidence="2 3" key="1">
    <citation type="submission" date="2024-02" db="EMBL/GenBank/DDBJ databases">
        <title>Deinococcus caeni NBRC 101312.</title>
        <authorList>
            <person name="Ichikawa N."/>
            <person name="Katano-Makiyama Y."/>
            <person name="Hidaka K."/>
        </authorList>
    </citation>
    <scope>NUCLEOTIDE SEQUENCE [LARGE SCALE GENOMIC DNA]</scope>
    <source>
        <strain evidence="2 3">NBRC 101312</strain>
    </source>
</reference>
<proteinExistence type="predicted"/>
<dbReference type="Proteomes" id="UP001423409">
    <property type="component" value="Unassembled WGS sequence"/>
</dbReference>
<comment type="caution">
    <text evidence="2">The sequence shown here is derived from an EMBL/GenBank/DDBJ whole genome shotgun (WGS) entry which is preliminary data.</text>
</comment>
<gene>
    <name evidence="2" type="ORF">Dcae01_03135</name>
</gene>